<evidence type="ECO:0000313" key="2">
    <source>
        <dbReference type="Proteomes" id="UP000304148"/>
    </source>
</evidence>
<dbReference type="GO" id="GO:0004519">
    <property type="term" value="F:endonuclease activity"/>
    <property type="evidence" value="ECO:0007669"/>
    <property type="project" value="UniProtKB-KW"/>
</dbReference>
<sequence length="20" mass="2221">MDFLLTVDKGQGVFEVAHTI</sequence>
<dbReference type="EMBL" id="LS992241">
    <property type="protein sequence ID" value="SYX86325.1"/>
    <property type="molecule type" value="Genomic_DNA"/>
</dbReference>
<name>A0A383RGV7_PAEAL</name>
<gene>
    <name evidence="1" type="ORF">PBLR_14747</name>
</gene>
<organism evidence="1 2">
    <name type="scientific">Paenibacillus alvei</name>
    <name type="common">Bacillus alvei</name>
    <dbReference type="NCBI Taxonomy" id="44250"/>
    <lineage>
        <taxon>Bacteria</taxon>
        <taxon>Bacillati</taxon>
        <taxon>Bacillota</taxon>
        <taxon>Bacilli</taxon>
        <taxon>Bacillales</taxon>
        <taxon>Paenibacillaceae</taxon>
        <taxon>Paenibacillus</taxon>
    </lineage>
</organism>
<protein>
    <submittedName>
        <fullName evidence="1">TnsA endonuclease N terminal</fullName>
    </submittedName>
</protein>
<reference evidence="2" key="1">
    <citation type="submission" date="2018-08" db="EMBL/GenBank/DDBJ databases">
        <authorList>
            <person name="Chevrot R."/>
        </authorList>
    </citation>
    <scope>NUCLEOTIDE SEQUENCE [LARGE SCALE GENOMIC DNA]</scope>
</reference>
<accession>A0A383RGV7</accession>
<keyword evidence="1" id="KW-0255">Endonuclease</keyword>
<keyword evidence="1" id="KW-0540">Nuclease</keyword>
<evidence type="ECO:0000313" key="1">
    <source>
        <dbReference type="EMBL" id="SYX86325.1"/>
    </source>
</evidence>
<dbReference type="Proteomes" id="UP000304148">
    <property type="component" value="Chromosome"/>
</dbReference>
<dbReference type="AlphaFoldDB" id="A0A383RGV7"/>
<proteinExistence type="predicted"/>
<keyword evidence="1" id="KW-0378">Hydrolase</keyword>